<dbReference type="Proteomes" id="UP001443914">
    <property type="component" value="Unassembled WGS sequence"/>
</dbReference>
<evidence type="ECO:0000256" key="1">
    <source>
        <dbReference type="SAM" id="MobiDB-lite"/>
    </source>
</evidence>
<gene>
    <name evidence="2" type="ORF">RND81_01G136800</name>
</gene>
<protein>
    <submittedName>
        <fullName evidence="2">Uncharacterized protein</fullName>
    </submittedName>
</protein>
<dbReference type="AlphaFoldDB" id="A0AAW1NFI5"/>
<dbReference type="EMBL" id="JBDFQZ010000001">
    <property type="protein sequence ID" value="KAK9757045.1"/>
    <property type="molecule type" value="Genomic_DNA"/>
</dbReference>
<sequence>MENILLKMHLEDHVVTVKIDDTDKSLLIDVINDLYDEAEQNNVHLPTHPSLWYTLNKKFVCLEDDNGLMEMFTRFNGKKEIDIWIGAATTPSNVLMLARKVKQNNSQGVEPTGGADLLGKTCLVEQTGGVARVSLLYYNGSKDRKKLLVNSPPRKSVRISQHDTSSLVSPDTNVRLTQSQQSTDINSPTPLNSAPRRSLRANTKSTNVSSSQPKFKMPKATAKKLGTYVPKTRNSENVVGESSRKMTRASARMTNQRDRNDADNVEPRTPNSKEVNWKAV</sequence>
<feature type="region of interest" description="Disordered" evidence="1">
    <location>
        <begin position="147"/>
        <end position="219"/>
    </location>
</feature>
<feature type="compositionally biased region" description="Basic and acidic residues" evidence="1">
    <location>
        <begin position="255"/>
        <end position="266"/>
    </location>
</feature>
<keyword evidence="3" id="KW-1185">Reference proteome</keyword>
<feature type="compositionally biased region" description="Polar residues" evidence="1">
    <location>
        <begin position="200"/>
        <end position="213"/>
    </location>
</feature>
<name>A0AAW1NFI5_SAPOF</name>
<reference evidence="2" key="1">
    <citation type="submission" date="2024-03" db="EMBL/GenBank/DDBJ databases">
        <title>WGS assembly of Saponaria officinalis var. Norfolk2.</title>
        <authorList>
            <person name="Jenkins J."/>
            <person name="Shu S."/>
            <person name="Grimwood J."/>
            <person name="Barry K."/>
            <person name="Goodstein D."/>
            <person name="Schmutz J."/>
            <person name="Leebens-Mack J."/>
            <person name="Osbourn A."/>
        </authorList>
    </citation>
    <scope>NUCLEOTIDE SEQUENCE [LARGE SCALE GENOMIC DNA]</scope>
    <source>
        <strain evidence="2">JIC</strain>
    </source>
</reference>
<comment type="caution">
    <text evidence="2">The sequence shown here is derived from an EMBL/GenBank/DDBJ whole genome shotgun (WGS) entry which is preliminary data.</text>
</comment>
<organism evidence="2 3">
    <name type="scientific">Saponaria officinalis</name>
    <name type="common">Common soapwort</name>
    <name type="synonym">Lychnis saponaria</name>
    <dbReference type="NCBI Taxonomy" id="3572"/>
    <lineage>
        <taxon>Eukaryota</taxon>
        <taxon>Viridiplantae</taxon>
        <taxon>Streptophyta</taxon>
        <taxon>Embryophyta</taxon>
        <taxon>Tracheophyta</taxon>
        <taxon>Spermatophyta</taxon>
        <taxon>Magnoliopsida</taxon>
        <taxon>eudicotyledons</taxon>
        <taxon>Gunneridae</taxon>
        <taxon>Pentapetalae</taxon>
        <taxon>Caryophyllales</taxon>
        <taxon>Caryophyllaceae</taxon>
        <taxon>Caryophylleae</taxon>
        <taxon>Saponaria</taxon>
    </lineage>
</organism>
<feature type="region of interest" description="Disordered" evidence="1">
    <location>
        <begin position="231"/>
        <end position="280"/>
    </location>
</feature>
<accession>A0AAW1NFI5</accession>
<proteinExistence type="predicted"/>
<evidence type="ECO:0000313" key="2">
    <source>
        <dbReference type="EMBL" id="KAK9757045.1"/>
    </source>
</evidence>
<evidence type="ECO:0000313" key="3">
    <source>
        <dbReference type="Proteomes" id="UP001443914"/>
    </source>
</evidence>
<feature type="compositionally biased region" description="Polar residues" evidence="1">
    <location>
        <begin position="158"/>
        <end position="192"/>
    </location>
</feature>